<dbReference type="AlphaFoldDB" id="A0A7K1FFR4"/>
<evidence type="ECO:0000313" key="10">
    <source>
        <dbReference type="EMBL" id="MTD12916.1"/>
    </source>
</evidence>
<dbReference type="EMBL" id="WLYK01000001">
    <property type="protein sequence ID" value="MTD12916.1"/>
    <property type="molecule type" value="Genomic_DNA"/>
</dbReference>
<feature type="transmembrane region" description="Helical" evidence="8">
    <location>
        <begin position="179"/>
        <end position="206"/>
    </location>
</feature>
<evidence type="ECO:0000259" key="9">
    <source>
        <dbReference type="PROSITE" id="PS50928"/>
    </source>
</evidence>
<name>A0A7K1FFR4_9ACTN</name>
<dbReference type="Gene3D" id="1.10.3720.10">
    <property type="entry name" value="MetI-like"/>
    <property type="match status" value="2"/>
</dbReference>
<dbReference type="PANTHER" id="PTHR43357">
    <property type="entry name" value="INNER MEMBRANE ABC TRANSPORTER PERMEASE PROTEIN YDCV"/>
    <property type="match status" value="1"/>
</dbReference>
<feature type="transmembrane region" description="Helical" evidence="8">
    <location>
        <begin position="92"/>
        <end position="113"/>
    </location>
</feature>
<reference evidence="10 11" key="1">
    <citation type="submission" date="2019-11" db="EMBL/GenBank/DDBJ databases">
        <authorList>
            <person name="Jiang L.-Q."/>
        </authorList>
    </citation>
    <scope>NUCLEOTIDE SEQUENCE [LARGE SCALE GENOMIC DNA]</scope>
    <source>
        <strain evidence="10 11">YIM 132087</strain>
    </source>
</reference>
<dbReference type="CDD" id="cd06261">
    <property type="entry name" value="TM_PBP2"/>
    <property type="match status" value="2"/>
</dbReference>
<accession>A0A7K1FFR4</accession>
<evidence type="ECO:0000256" key="8">
    <source>
        <dbReference type="RuleBase" id="RU363032"/>
    </source>
</evidence>
<keyword evidence="3" id="KW-1003">Cell membrane</keyword>
<evidence type="ECO:0000256" key="5">
    <source>
        <dbReference type="ARBA" id="ARBA00022692"/>
    </source>
</evidence>
<evidence type="ECO:0000256" key="2">
    <source>
        <dbReference type="ARBA" id="ARBA00022448"/>
    </source>
</evidence>
<keyword evidence="2 8" id="KW-0813">Transport</keyword>
<feature type="transmembrane region" description="Helical" evidence="8">
    <location>
        <begin position="471"/>
        <end position="490"/>
    </location>
</feature>
<dbReference type="PROSITE" id="PS50928">
    <property type="entry name" value="ABC_TM1"/>
    <property type="match status" value="2"/>
</dbReference>
<dbReference type="SUPFAM" id="SSF161098">
    <property type="entry name" value="MetI-like"/>
    <property type="match status" value="2"/>
</dbReference>
<dbReference type="Proteomes" id="UP000460221">
    <property type="component" value="Unassembled WGS sequence"/>
</dbReference>
<evidence type="ECO:0000256" key="6">
    <source>
        <dbReference type="ARBA" id="ARBA00022989"/>
    </source>
</evidence>
<protein>
    <submittedName>
        <fullName evidence="10">ABC transporter permease subunit</fullName>
    </submittedName>
</protein>
<dbReference type="InterPro" id="IPR000515">
    <property type="entry name" value="MetI-like"/>
</dbReference>
<feature type="transmembrane region" description="Helical" evidence="8">
    <location>
        <begin position="340"/>
        <end position="361"/>
    </location>
</feature>
<feature type="transmembrane region" description="Helical" evidence="8">
    <location>
        <begin position="411"/>
        <end position="431"/>
    </location>
</feature>
<feature type="transmembrane region" description="Helical" evidence="8">
    <location>
        <begin position="373"/>
        <end position="399"/>
    </location>
</feature>
<keyword evidence="11" id="KW-1185">Reference proteome</keyword>
<feature type="transmembrane region" description="Helical" evidence="8">
    <location>
        <begin position="279"/>
        <end position="301"/>
    </location>
</feature>
<dbReference type="GO" id="GO:0055085">
    <property type="term" value="P:transmembrane transport"/>
    <property type="evidence" value="ECO:0007669"/>
    <property type="project" value="InterPro"/>
</dbReference>
<organism evidence="10 11">
    <name type="scientific">Nakamurella alba</name>
    <dbReference type="NCBI Taxonomy" id="2665158"/>
    <lineage>
        <taxon>Bacteria</taxon>
        <taxon>Bacillati</taxon>
        <taxon>Actinomycetota</taxon>
        <taxon>Actinomycetes</taxon>
        <taxon>Nakamurellales</taxon>
        <taxon>Nakamurellaceae</taxon>
        <taxon>Nakamurella</taxon>
    </lineage>
</organism>
<keyword evidence="6 8" id="KW-1133">Transmembrane helix</keyword>
<feature type="transmembrane region" description="Helical" evidence="8">
    <location>
        <begin position="57"/>
        <end position="80"/>
    </location>
</feature>
<dbReference type="PANTHER" id="PTHR43357:SF4">
    <property type="entry name" value="INNER MEMBRANE ABC TRANSPORTER PERMEASE PROTEIN YDCV"/>
    <property type="match status" value="1"/>
</dbReference>
<keyword evidence="4" id="KW-0997">Cell inner membrane</keyword>
<comment type="similarity">
    <text evidence="8">Belongs to the binding-protein-dependent transport system permease family.</text>
</comment>
<dbReference type="Pfam" id="PF00528">
    <property type="entry name" value="BPD_transp_1"/>
    <property type="match status" value="2"/>
</dbReference>
<keyword evidence="5 8" id="KW-0812">Transmembrane</keyword>
<feature type="domain" description="ABC transmembrane type-1" evidence="9">
    <location>
        <begin position="58"/>
        <end position="253"/>
    </location>
</feature>
<gene>
    <name evidence="10" type="ORF">GIS00_03020</name>
</gene>
<evidence type="ECO:0000256" key="7">
    <source>
        <dbReference type="ARBA" id="ARBA00023136"/>
    </source>
</evidence>
<sequence length="549" mass="57106">MGRLRTAGLLALAAVPVLVLLVLFFYPVAVIVGQGFAGPDGVGALGDVLARSRIRRIVLFTVWQAAASAGLCLLLGLPLAHLLYRRRFRGRAVARAVITVPFVLPTVVVGLAFRTLLAENGPLGSWGLDGSVWAVLAAHVCLNVAVVVRTVGLAWAGIDDRTADAARSLGAGPLRVLRTVTLPALGPAIAAAAVMVFLFCATSFGIMQVLGGGRYSTIETEIWRQTEEMLDLPTASVLSVLQLVLVCAVLVVAARLRRRTERTLRRRSVRTPQVGRRDLPAVIVGVLVGLVVLGPVVVMMLRSLRTPGGGWGLQNYRALAGVGEDNVLLVPVTDALVNSLQSAAVAAAVAIALGAMLAVVLGRRPRSRAGRRATGLLDAVVMLPLGVSAVTVGFGFLVALDAPPLDLRSSWLLVPLAQALVVTPLVVRMLVPLVRSTDDRLRQAAGVLGAPPLTVWRTVDLPLAARGAAGAAAFAFAVALGEFGATSFLARPRTPTLPVVIGRLISRPGEVNAGMALAAATVLALLCVLVVAAIDLLGDTRRAGGIGGF</sequence>
<comment type="caution">
    <text evidence="10">The sequence shown here is derived from an EMBL/GenBank/DDBJ whole genome shotgun (WGS) entry which is preliminary data.</text>
</comment>
<keyword evidence="7 8" id="KW-0472">Membrane</keyword>
<comment type="subcellular location">
    <subcellularLocation>
        <location evidence="1">Cell inner membrane</location>
        <topology evidence="1">Multi-pass membrane protein</topology>
    </subcellularLocation>
    <subcellularLocation>
        <location evidence="8">Cell membrane</location>
        <topology evidence="8">Multi-pass membrane protein</topology>
    </subcellularLocation>
</comment>
<evidence type="ECO:0000256" key="1">
    <source>
        <dbReference type="ARBA" id="ARBA00004429"/>
    </source>
</evidence>
<dbReference type="GO" id="GO:0005886">
    <property type="term" value="C:plasma membrane"/>
    <property type="evidence" value="ECO:0007669"/>
    <property type="project" value="UniProtKB-SubCell"/>
</dbReference>
<feature type="transmembrane region" description="Helical" evidence="8">
    <location>
        <begin position="133"/>
        <end position="158"/>
    </location>
</feature>
<evidence type="ECO:0000256" key="3">
    <source>
        <dbReference type="ARBA" id="ARBA00022475"/>
    </source>
</evidence>
<evidence type="ECO:0000313" key="11">
    <source>
        <dbReference type="Proteomes" id="UP000460221"/>
    </source>
</evidence>
<dbReference type="InterPro" id="IPR035906">
    <property type="entry name" value="MetI-like_sf"/>
</dbReference>
<proteinExistence type="inferred from homology"/>
<feature type="transmembrane region" description="Helical" evidence="8">
    <location>
        <begin position="511"/>
        <end position="534"/>
    </location>
</feature>
<feature type="domain" description="ABC transmembrane type-1" evidence="9">
    <location>
        <begin position="336"/>
        <end position="534"/>
    </location>
</feature>
<feature type="transmembrane region" description="Helical" evidence="8">
    <location>
        <begin position="237"/>
        <end position="258"/>
    </location>
</feature>
<evidence type="ECO:0000256" key="4">
    <source>
        <dbReference type="ARBA" id="ARBA00022519"/>
    </source>
</evidence>